<feature type="compositionally biased region" description="Basic and acidic residues" evidence="1">
    <location>
        <begin position="166"/>
        <end position="185"/>
    </location>
</feature>
<evidence type="ECO:0000256" key="1">
    <source>
        <dbReference type="SAM" id="MobiDB-lite"/>
    </source>
</evidence>
<dbReference type="Pfam" id="PF03765">
    <property type="entry name" value="CRAL_TRIO_N"/>
    <property type="match status" value="1"/>
</dbReference>
<dbReference type="EMBL" id="JANBOH010000034">
    <property type="protein sequence ID" value="KAJ1647279.1"/>
    <property type="molecule type" value="Genomic_DNA"/>
</dbReference>
<dbReference type="SUPFAM" id="SSF46938">
    <property type="entry name" value="CRAL/TRIO N-terminal domain"/>
    <property type="match status" value="1"/>
</dbReference>
<organism evidence="3 4">
    <name type="scientific">Coemansia asiatica</name>
    <dbReference type="NCBI Taxonomy" id="1052880"/>
    <lineage>
        <taxon>Eukaryota</taxon>
        <taxon>Fungi</taxon>
        <taxon>Fungi incertae sedis</taxon>
        <taxon>Zoopagomycota</taxon>
        <taxon>Kickxellomycotina</taxon>
        <taxon>Kickxellomycetes</taxon>
        <taxon>Kickxellales</taxon>
        <taxon>Kickxellaceae</taxon>
        <taxon>Coemansia</taxon>
    </lineage>
</organism>
<feature type="domain" description="CRAL-TRIO" evidence="2">
    <location>
        <begin position="288"/>
        <end position="429"/>
    </location>
</feature>
<feature type="region of interest" description="Disordered" evidence="1">
    <location>
        <begin position="92"/>
        <end position="185"/>
    </location>
</feature>
<dbReference type="SUPFAM" id="SSF52087">
    <property type="entry name" value="CRAL/TRIO domain"/>
    <property type="match status" value="1"/>
</dbReference>
<protein>
    <recommendedName>
        <fullName evidence="2">CRAL-TRIO domain-containing protein</fullName>
    </recommendedName>
</protein>
<proteinExistence type="predicted"/>
<dbReference type="CDD" id="cd00170">
    <property type="entry name" value="SEC14"/>
    <property type="match status" value="1"/>
</dbReference>
<sequence>MDPDTKTLLEHYKHLEPITAGRVGWLDSEQTAKLRQLWGLLLREFATSEDVPVLFSLSGPQAAAADATQIAATADSNSDNNDLASLSFEPLMPISTKDTPKPSSRQSQSQSQSQSQTPTPKKQQQSSSSSSSSGWLSWAIGSTTPSTPTTSGTSTPTLGNSNLTTAEKDHEDEATKQRRTETVQQRMAREGLENAVSAEFVPLFGEQLLKRRFRTGFWQAATQIGNPDSWVLRFLRARNWDVDKALDMIRRTVVWRIGQAIDEISFYGESCLHHHTMESGLAFACTEDRLGNPVYIIRVRANVARARSIQAIKRFLCWQIESSQLLATKSDGKVTMVFDFNGWCRENIDTKLVRTLITLLTNYYPETLGIVLLHVDSFVFSTLWALISPFIDPGVKSKIVMTRNANDLAPYIDSPLLVSELGGQKPFTYKYLLPTAEENHLMTDIEARQKAEAEFVDAVAEYELCTQQWLHNNDSHSLDDNGRAKTRETLRQSAISLDPYIRARTLYHRFGFIDKDHSVSF</sequence>
<feature type="compositionally biased region" description="Low complexity" evidence="1">
    <location>
        <begin position="101"/>
        <end position="133"/>
    </location>
</feature>
<dbReference type="PROSITE" id="PS50191">
    <property type="entry name" value="CRAL_TRIO"/>
    <property type="match status" value="1"/>
</dbReference>
<dbReference type="SMART" id="SM00516">
    <property type="entry name" value="SEC14"/>
    <property type="match status" value="1"/>
</dbReference>
<keyword evidence="4" id="KW-1185">Reference proteome</keyword>
<dbReference type="SMART" id="SM01100">
    <property type="entry name" value="CRAL_TRIO_N"/>
    <property type="match status" value="1"/>
</dbReference>
<name>A0A9W8CK33_9FUNG</name>
<dbReference type="AlphaFoldDB" id="A0A9W8CK33"/>
<dbReference type="PANTHER" id="PTHR46590:SF1">
    <property type="entry name" value="PHOSPHATIDYLINOSITOL TRANSFER PROTEIN CSR1"/>
    <property type="match status" value="1"/>
</dbReference>
<gene>
    <name evidence="3" type="ORF">LPJ64_001325</name>
</gene>
<dbReference type="InterPro" id="IPR011074">
    <property type="entry name" value="CRAL/TRIO_N_dom"/>
</dbReference>
<evidence type="ECO:0000313" key="4">
    <source>
        <dbReference type="Proteomes" id="UP001145021"/>
    </source>
</evidence>
<dbReference type="InterPro" id="IPR052432">
    <property type="entry name" value="PITP/CRAL-TRIO"/>
</dbReference>
<evidence type="ECO:0000313" key="3">
    <source>
        <dbReference type="EMBL" id="KAJ1647279.1"/>
    </source>
</evidence>
<dbReference type="PRINTS" id="PR00180">
    <property type="entry name" value="CRETINALDHBP"/>
</dbReference>
<dbReference type="PANTHER" id="PTHR46590">
    <property type="entry name" value="PHOSPHATIDYLINOSITOL TRANSFER PROTEIN CSR1-RELATED"/>
    <property type="match status" value="1"/>
</dbReference>
<dbReference type="InterPro" id="IPR036273">
    <property type="entry name" value="CRAL/TRIO_N_dom_sf"/>
</dbReference>
<dbReference type="Proteomes" id="UP001145021">
    <property type="component" value="Unassembled WGS sequence"/>
</dbReference>
<comment type="caution">
    <text evidence="3">The sequence shown here is derived from an EMBL/GenBank/DDBJ whole genome shotgun (WGS) entry which is preliminary data.</text>
</comment>
<feature type="compositionally biased region" description="Low complexity" evidence="1">
    <location>
        <begin position="141"/>
        <end position="157"/>
    </location>
</feature>
<dbReference type="InterPro" id="IPR036865">
    <property type="entry name" value="CRAL-TRIO_dom_sf"/>
</dbReference>
<evidence type="ECO:0000259" key="2">
    <source>
        <dbReference type="PROSITE" id="PS50191"/>
    </source>
</evidence>
<reference evidence="3" key="1">
    <citation type="submission" date="2022-07" db="EMBL/GenBank/DDBJ databases">
        <title>Phylogenomic reconstructions and comparative analyses of Kickxellomycotina fungi.</title>
        <authorList>
            <person name="Reynolds N.K."/>
            <person name="Stajich J.E."/>
            <person name="Barry K."/>
            <person name="Grigoriev I.V."/>
            <person name="Crous P."/>
            <person name="Smith M.E."/>
        </authorList>
    </citation>
    <scope>NUCLEOTIDE SEQUENCE</scope>
    <source>
        <strain evidence="3">NBRC 105413</strain>
    </source>
</reference>
<dbReference type="Pfam" id="PF00650">
    <property type="entry name" value="CRAL_TRIO"/>
    <property type="match status" value="1"/>
</dbReference>
<accession>A0A9W8CK33</accession>
<dbReference type="InterPro" id="IPR001251">
    <property type="entry name" value="CRAL-TRIO_dom"/>
</dbReference>
<dbReference type="Gene3D" id="3.40.525.10">
    <property type="entry name" value="CRAL-TRIO lipid binding domain"/>
    <property type="match status" value="1"/>
</dbReference>